<evidence type="ECO:0000313" key="6">
    <source>
        <dbReference type="Proteomes" id="UP000186513"/>
    </source>
</evidence>
<dbReference type="SUPFAM" id="SSF52777">
    <property type="entry name" value="CoA-dependent acyltransferases"/>
    <property type="match status" value="2"/>
</dbReference>
<dbReference type="InterPro" id="IPR010071">
    <property type="entry name" value="AA_adenyl_dom"/>
</dbReference>
<dbReference type="OrthoDB" id="9154499at2"/>
<dbReference type="Pfam" id="PF00550">
    <property type="entry name" value="PP-binding"/>
    <property type="match status" value="1"/>
</dbReference>
<keyword evidence="2" id="KW-0596">Phosphopantetheine</keyword>
<feature type="domain" description="Carrier" evidence="4">
    <location>
        <begin position="950"/>
        <end position="1025"/>
    </location>
</feature>
<dbReference type="InterPro" id="IPR020845">
    <property type="entry name" value="AMP-binding_CS"/>
</dbReference>
<dbReference type="InterPro" id="IPR023213">
    <property type="entry name" value="CAT-like_dom_sf"/>
</dbReference>
<dbReference type="AlphaFoldDB" id="A0A1K2H3A1"/>
<evidence type="ECO:0000313" key="5">
    <source>
        <dbReference type="EMBL" id="SFZ70171.1"/>
    </source>
</evidence>
<dbReference type="InterPro" id="IPR020806">
    <property type="entry name" value="PKS_PP-bd"/>
</dbReference>
<dbReference type="InterPro" id="IPR029058">
    <property type="entry name" value="AB_hydrolase_fold"/>
</dbReference>
<reference evidence="5 6" key="1">
    <citation type="submission" date="2016-11" db="EMBL/GenBank/DDBJ databases">
        <authorList>
            <person name="Jaros S."/>
            <person name="Januszkiewicz K."/>
            <person name="Wedrychowicz H."/>
        </authorList>
    </citation>
    <scope>NUCLEOTIDE SEQUENCE [LARGE SCALE GENOMIC DNA]</scope>
    <source>
        <strain evidence="5 6">DSM 18899</strain>
    </source>
</reference>
<dbReference type="PANTHER" id="PTHR45527:SF1">
    <property type="entry name" value="FATTY ACID SYNTHASE"/>
    <property type="match status" value="1"/>
</dbReference>
<accession>A0A1K2H3A1</accession>
<dbReference type="InterPro" id="IPR000873">
    <property type="entry name" value="AMP-dep_synth/lig_dom"/>
</dbReference>
<evidence type="ECO:0000259" key="4">
    <source>
        <dbReference type="PROSITE" id="PS50075"/>
    </source>
</evidence>
<dbReference type="SMART" id="SM00823">
    <property type="entry name" value="PKS_PP"/>
    <property type="match status" value="1"/>
</dbReference>
<evidence type="ECO:0000256" key="3">
    <source>
        <dbReference type="ARBA" id="ARBA00022553"/>
    </source>
</evidence>
<sequence>MLPLSLSQREVWLDQRAWPDSAHLAIGGGVFLAGELDLARLQAALHRLIASQEALRLAPLAEGGQHLLADYRPTLRQDWLDEADDFASAAERIWRERTRQAFVLDGQQPPWRIELLSRADGRHCLLLQFHHLVMDGWGTAQLIHLWADCYAALDAPPPTPAGDYLAFIADSQAYLDSPEGRADAEFWQAQLPSLPAPLLERHYPPASGPDSLPPALLAVLHLARPDYQCLLGFAAQQGQSEFCVFLSLLALYFARVQQLDEVVIGVPCLNRTGRRYRNTLGMFVGVMPLRITVDPQASVASLLASVSRALRQALRHARYPLSEVGRRLQAIRQNRDSLFDVLLSFEKQDYSAEFGAARTVGSRQFFTGTARYPLGVTVCEFAQDQDVELILEGSALCFHGGEVELLGRRLLHLLKQMLADPDQPLAALSHLPEEERWALLDGLYHDQPRHDAVQPFISLFEHQAALRPEAIALRWDGGLYDYAELQQRVRLLAAHLRSLGAGPERIIALCMRRSPEAVVALLAIARAGAAFLPLDVDAPDARLAGILQESGALAVFADAEARPRLAALHPLVLSGAEQGEPGLATWPWPQPEQLAYVLFTSGSTGRPKGVMMEHGALARRLAWLSRSYAVTHADCAGQATQLTFDPALIELLLPLVHGGSVALPPPGRLAPEAMAAFTLRHGVSIMAFVPSTLQRFLDALQPGDDSRLRVACCGGEVLTPALAARYLDQTRARLFNVYGPTEACIFATAWECERRGPDMALPVGRAVDDTRIYVLDSARQLLPFGCAGDIYIGGPGLARGYLHRPDLDAQAFCADPFLPGQRLYRTGDRGWLSSDGDLHFLGRSDRQVKLRGYRIELGEIEHALLAVAGVQQAICLLQDEDGRPALHAWVAAPGLRADSLQRHLRSRLPDYMLPSWICVLDLLPLNGTGKIDLAALPSHQPDSQARAGRAPVSELEKALLPLWQAALNRQTIGVEDSFFELGGDSLAAIDILSGIDQLTGKHSSLLMLTEHPSVAEMALALEANLGPAGILLPLSQHAQGQPLYLAASGHGDLLRFQNLARALGPSCALSMLQPPEAGRFHDMRELAELYANRIAATGQTRLALAGFSVGGIAALETARSLQARGIEVSSLILIDSVFPRSLWRRPRFWRLLGWLTRNLYVQELSMNGRRLGAMFGDTGLVSQVMALGGYRPSGWSGRTLLIKSSGLANWERALFRPWFQLMPGQLRSCEIDGLHGSIFETGHVGALAEVLQHELHTEEKQDG</sequence>
<dbReference type="GO" id="GO:0003824">
    <property type="term" value="F:catalytic activity"/>
    <property type="evidence" value="ECO:0007669"/>
    <property type="project" value="InterPro"/>
</dbReference>
<dbReference type="Pfam" id="PF00668">
    <property type="entry name" value="Condensation"/>
    <property type="match status" value="1"/>
</dbReference>
<evidence type="ECO:0000256" key="1">
    <source>
        <dbReference type="ARBA" id="ARBA00001957"/>
    </source>
</evidence>
<dbReference type="Gene3D" id="3.30.559.30">
    <property type="entry name" value="Nonribosomal peptide synthetase, condensation domain"/>
    <property type="match status" value="1"/>
</dbReference>
<dbReference type="PROSITE" id="PS00012">
    <property type="entry name" value="PHOSPHOPANTETHEINE"/>
    <property type="match status" value="1"/>
</dbReference>
<dbReference type="Pfam" id="PF13193">
    <property type="entry name" value="AMP-binding_C"/>
    <property type="match status" value="1"/>
</dbReference>
<dbReference type="InterPro" id="IPR001242">
    <property type="entry name" value="Condensation_dom"/>
</dbReference>
<dbReference type="PANTHER" id="PTHR45527">
    <property type="entry name" value="NONRIBOSOMAL PEPTIDE SYNTHETASE"/>
    <property type="match status" value="1"/>
</dbReference>
<dbReference type="Gene3D" id="3.40.50.1820">
    <property type="entry name" value="alpha/beta hydrolase"/>
    <property type="match status" value="1"/>
</dbReference>
<protein>
    <submittedName>
        <fullName evidence="5">Amino acid adenylation domain-containing protein</fullName>
    </submittedName>
</protein>
<dbReference type="Gene3D" id="3.30.300.30">
    <property type="match status" value="1"/>
</dbReference>
<dbReference type="InterPro" id="IPR006162">
    <property type="entry name" value="Ppantetheine_attach_site"/>
</dbReference>
<dbReference type="InterPro" id="IPR042099">
    <property type="entry name" value="ANL_N_sf"/>
</dbReference>
<comment type="cofactor">
    <cofactor evidence="1">
        <name>pantetheine 4'-phosphate</name>
        <dbReference type="ChEBI" id="CHEBI:47942"/>
    </cofactor>
</comment>
<proteinExistence type="predicted"/>
<dbReference type="PROSITE" id="PS50075">
    <property type="entry name" value="CARRIER"/>
    <property type="match status" value="1"/>
</dbReference>
<dbReference type="InterPro" id="IPR025110">
    <property type="entry name" value="AMP-bd_C"/>
</dbReference>
<dbReference type="InterPro" id="IPR001031">
    <property type="entry name" value="Thioesterase"/>
</dbReference>
<dbReference type="SUPFAM" id="SSF47336">
    <property type="entry name" value="ACP-like"/>
    <property type="match status" value="1"/>
</dbReference>
<dbReference type="InterPro" id="IPR020802">
    <property type="entry name" value="TesA-like"/>
</dbReference>
<dbReference type="Gene3D" id="3.40.50.12780">
    <property type="entry name" value="N-terminal domain of ligase-like"/>
    <property type="match status" value="1"/>
</dbReference>
<dbReference type="GO" id="GO:0005737">
    <property type="term" value="C:cytoplasm"/>
    <property type="evidence" value="ECO:0007669"/>
    <property type="project" value="TreeGrafter"/>
</dbReference>
<dbReference type="Gene3D" id="3.30.559.10">
    <property type="entry name" value="Chloramphenicol acetyltransferase-like domain"/>
    <property type="match status" value="1"/>
</dbReference>
<gene>
    <name evidence="5" type="ORF">SAMN02745887_00085</name>
</gene>
<dbReference type="GO" id="GO:0031177">
    <property type="term" value="F:phosphopantetheine binding"/>
    <property type="evidence" value="ECO:0007669"/>
    <property type="project" value="InterPro"/>
</dbReference>
<dbReference type="Gene3D" id="1.10.1200.10">
    <property type="entry name" value="ACP-like"/>
    <property type="match status" value="1"/>
</dbReference>
<dbReference type="SMART" id="SM00824">
    <property type="entry name" value="PKS_TE"/>
    <property type="match status" value="1"/>
</dbReference>
<dbReference type="Pfam" id="PF00501">
    <property type="entry name" value="AMP-binding"/>
    <property type="match status" value="1"/>
</dbReference>
<name>A0A1K2H3A1_9NEIS</name>
<dbReference type="EMBL" id="FPKR01000001">
    <property type="protein sequence ID" value="SFZ70171.1"/>
    <property type="molecule type" value="Genomic_DNA"/>
</dbReference>
<dbReference type="CDD" id="cd05930">
    <property type="entry name" value="A_NRPS"/>
    <property type="match status" value="1"/>
</dbReference>
<organism evidence="5 6">
    <name type="scientific">Chitinimonas taiwanensis DSM 18899</name>
    <dbReference type="NCBI Taxonomy" id="1121279"/>
    <lineage>
        <taxon>Bacteria</taxon>
        <taxon>Pseudomonadati</taxon>
        <taxon>Pseudomonadota</taxon>
        <taxon>Betaproteobacteria</taxon>
        <taxon>Neisseriales</taxon>
        <taxon>Chitinibacteraceae</taxon>
        <taxon>Chitinimonas</taxon>
    </lineage>
</organism>
<keyword evidence="6" id="KW-1185">Reference proteome</keyword>
<dbReference type="InterPro" id="IPR009081">
    <property type="entry name" value="PP-bd_ACP"/>
</dbReference>
<dbReference type="PROSITE" id="PS00455">
    <property type="entry name" value="AMP_BINDING"/>
    <property type="match status" value="1"/>
</dbReference>
<dbReference type="InterPro" id="IPR045851">
    <property type="entry name" value="AMP-bd_C_sf"/>
</dbReference>
<evidence type="ECO:0000256" key="2">
    <source>
        <dbReference type="ARBA" id="ARBA00022450"/>
    </source>
</evidence>
<dbReference type="Proteomes" id="UP000186513">
    <property type="component" value="Unassembled WGS sequence"/>
</dbReference>
<dbReference type="InterPro" id="IPR036736">
    <property type="entry name" value="ACP-like_sf"/>
</dbReference>
<dbReference type="SUPFAM" id="SSF53474">
    <property type="entry name" value="alpha/beta-Hydrolases"/>
    <property type="match status" value="1"/>
</dbReference>
<dbReference type="GO" id="GO:0044550">
    <property type="term" value="P:secondary metabolite biosynthetic process"/>
    <property type="evidence" value="ECO:0007669"/>
    <property type="project" value="TreeGrafter"/>
</dbReference>
<dbReference type="NCBIfam" id="TIGR01733">
    <property type="entry name" value="AA-adenyl-dom"/>
    <property type="match status" value="1"/>
</dbReference>
<dbReference type="SUPFAM" id="SSF56801">
    <property type="entry name" value="Acetyl-CoA synthetase-like"/>
    <property type="match status" value="1"/>
</dbReference>
<keyword evidence="3" id="KW-0597">Phosphoprotein</keyword>
<dbReference type="RefSeq" id="WP_072426647.1">
    <property type="nucleotide sequence ID" value="NZ_FPKR01000001.1"/>
</dbReference>
<dbReference type="Pfam" id="PF00975">
    <property type="entry name" value="Thioesterase"/>
    <property type="match status" value="1"/>
</dbReference>
<dbReference type="GO" id="GO:0043041">
    <property type="term" value="P:amino acid activation for nonribosomal peptide biosynthetic process"/>
    <property type="evidence" value="ECO:0007669"/>
    <property type="project" value="TreeGrafter"/>
</dbReference>
<dbReference type="STRING" id="1121279.SAMN02745887_00085"/>